<evidence type="ECO:0000256" key="11">
    <source>
        <dbReference type="ARBA" id="ARBA00022726"/>
    </source>
</evidence>
<accession>A0A9D1PND2</accession>
<name>A0A9D1PND2_9BACI</name>
<dbReference type="GO" id="GO:0006178">
    <property type="term" value="P:guanine salvage"/>
    <property type="evidence" value="ECO:0007669"/>
    <property type="project" value="TreeGrafter"/>
</dbReference>
<dbReference type="Proteomes" id="UP000823937">
    <property type="component" value="Unassembled WGS sequence"/>
</dbReference>
<evidence type="ECO:0000256" key="8">
    <source>
        <dbReference type="ARBA" id="ARBA00022676"/>
    </source>
</evidence>
<evidence type="ECO:0000256" key="16">
    <source>
        <dbReference type="RuleBase" id="RU364099"/>
    </source>
</evidence>
<dbReference type="CDD" id="cd06223">
    <property type="entry name" value="PRTases_typeI"/>
    <property type="match status" value="1"/>
</dbReference>
<comment type="catalytic activity">
    <reaction evidence="14">
        <text>GMP + diphosphate = guanine + 5-phospho-alpha-D-ribose 1-diphosphate</text>
        <dbReference type="Rhea" id="RHEA:25424"/>
        <dbReference type="ChEBI" id="CHEBI:16235"/>
        <dbReference type="ChEBI" id="CHEBI:33019"/>
        <dbReference type="ChEBI" id="CHEBI:58017"/>
        <dbReference type="ChEBI" id="CHEBI:58115"/>
        <dbReference type="EC" id="2.4.2.8"/>
    </reaction>
    <physiologicalReaction direction="right-to-left" evidence="14">
        <dbReference type="Rhea" id="RHEA:25426"/>
    </physiologicalReaction>
</comment>
<evidence type="ECO:0000256" key="3">
    <source>
        <dbReference type="ARBA" id="ARBA00004496"/>
    </source>
</evidence>
<dbReference type="GO" id="GO:0004422">
    <property type="term" value="F:hypoxanthine phosphoribosyltransferase activity"/>
    <property type="evidence" value="ECO:0007669"/>
    <property type="project" value="InterPro"/>
</dbReference>
<dbReference type="GO" id="GO:0032263">
    <property type="term" value="P:GMP salvage"/>
    <property type="evidence" value="ECO:0007669"/>
    <property type="project" value="TreeGrafter"/>
</dbReference>
<keyword evidence="9 16" id="KW-0808">Transferase</keyword>
<dbReference type="FunFam" id="3.40.50.2020:FF:000006">
    <property type="entry name" value="Hypoxanthine phosphoribosyltransferase"/>
    <property type="match status" value="1"/>
</dbReference>
<sequence>MMRDEILEVLITEEDIKAKCEELGATLTAEYEEKFPLVIGVLKGATPFMADLVRHIDTHVEMDFMDVSSYGSGMRSSGEVKIVKDLDAKVEGRDLLVVEDIIDSGLTLSYLVDLFKYRKAKSVKIVTLLDKPSGRTAKIKADMVGFEVPDEFVVGYGLDYNERYRNLPYIGILKPEVYQDEIEK</sequence>
<comment type="catalytic activity">
    <reaction evidence="15">
        <text>IMP + diphosphate = hypoxanthine + 5-phospho-alpha-D-ribose 1-diphosphate</text>
        <dbReference type="Rhea" id="RHEA:17973"/>
        <dbReference type="ChEBI" id="CHEBI:17368"/>
        <dbReference type="ChEBI" id="CHEBI:33019"/>
        <dbReference type="ChEBI" id="CHEBI:58017"/>
        <dbReference type="ChEBI" id="CHEBI:58053"/>
        <dbReference type="EC" id="2.4.2.8"/>
    </reaction>
    <physiologicalReaction direction="right-to-left" evidence="15">
        <dbReference type="Rhea" id="RHEA:17975"/>
    </physiologicalReaction>
</comment>
<dbReference type="InterPro" id="IPR050408">
    <property type="entry name" value="HGPRT"/>
</dbReference>
<comment type="caution">
    <text evidence="18">The sequence shown here is derived from an EMBL/GenBank/DDBJ whole genome shotgun (WGS) entry which is preliminary data.</text>
</comment>
<keyword evidence="12 16" id="KW-0547">Nucleotide-binding</keyword>
<organism evidence="18 19">
    <name type="scientific">Candidatus Pseudogracilibacillus intestinigallinarum</name>
    <dbReference type="NCBI Taxonomy" id="2838742"/>
    <lineage>
        <taxon>Bacteria</taxon>
        <taxon>Bacillati</taxon>
        <taxon>Bacillota</taxon>
        <taxon>Bacilli</taxon>
        <taxon>Bacillales</taxon>
        <taxon>Bacillaceae</taxon>
        <taxon>Pseudogracilibacillus</taxon>
    </lineage>
</organism>
<evidence type="ECO:0000313" key="18">
    <source>
        <dbReference type="EMBL" id="HIV75631.1"/>
    </source>
</evidence>
<dbReference type="GO" id="GO:0032264">
    <property type="term" value="P:IMP salvage"/>
    <property type="evidence" value="ECO:0007669"/>
    <property type="project" value="TreeGrafter"/>
</dbReference>
<dbReference type="InterPro" id="IPR029057">
    <property type="entry name" value="PRTase-like"/>
</dbReference>
<dbReference type="Gene3D" id="3.40.50.2020">
    <property type="match status" value="1"/>
</dbReference>
<keyword evidence="7 16" id="KW-0963">Cytoplasm</keyword>
<dbReference type="GO" id="GO:0052657">
    <property type="term" value="F:guanine phosphoribosyltransferase activity"/>
    <property type="evidence" value="ECO:0007669"/>
    <property type="project" value="UniProtKB-ARBA"/>
</dbReference>
<dbReference type="AlphaFoldDB" id="A0A9D1PND2"/>
<comment type="pathway">
    <text evidence="4 16">Purine metabolism; IMP biosynthesis via salvage pathway; IMP from hypoxanthine: step 1/1.</text>
</comment>
<keyword evidence="11 16" id="KW-0660">Purine salvage</keyword>
<dbReference type="InterPro" id="IPR005904">
    <property type="entry name" value="Hxn_phspho_trans"/>
</dbReference>
<dbReference type="Pfam" id="PF00156">
    <property type="entry name" value="Pribosyltran"/>
    <property type="match status" value="1"/>
</dbReference>
<evidence type="ECO:0000313" key="19">
    <source>
        <dbReference type="Proteomes" id="UP000823937"/>
    </source>
</evidence>
<dbReference type="InterPro" id="IPR000836">
    <property type="entry name" value="PRTase_dom"/>
</dbReference>
<evidence type="ECO:0000256" key="2">
    <source>
        <dbReference type="ARBA" id="ARBA00002049"/>
    </source>
</evidence>
<keyword evidence="10 16" id="KW-0479">Metal-binding</keyword>
<feature type="domain" description="Phosphoribosyltransferase" evidence="17">
    <location>
        <begin position="15"/>
        <end position="160"/>
    </location>
</feature>
<evidence type="ECO:0000256" key="13">
    <source>
        <dbReference type="ARBA" id="ARBA00022842"/>
    </source>
</evidence>
<evidence type="ECO:0000256" key="10">
    <source>
        <dbReference type="ARBA" id="ARBA00022723"/>
    </source>
</evidence>
<comment type="pathway">
    <text evidence="5">Purine metabolism; GMP biosynthesis via salvage pathway; GMP from guanine: step 1/1.</text>
</comment>
<evidence type="ECO:0000256" key="1">
    <source>
        <dbReference type="ARBA" id="ARBA00001946"/>
    </source>
</evidence>
<reference evidence="18" key="1">
    <citation type="journal article" date="2021" name="PeerJ">
        <title>Extensive microbial diversity within the chicken gut microbiome revealed by metagenomics and culture.</title>
        <authorList>
            <person name="Gilroy R."/>
            <person name="Ravi A."/>
            <person name="Getino M."/>
            <person name="Pursley I."/>
            <person name="Horton D.L."/>
            <person name="Alikhan N.F."/>
            <person name="Baker D."/>
            <person name="Gharbi K."/>
            <person name="Hall N."/>
            <person name="Watson M."/>
            <person name="Adriaenssens E.M."/>
            <person name="Foster-Nyarko E."/>
            <person name="Jarju S."/>
            <person name="Secka A."/>
            <person name="Antonio M."/>
            <person name="Oren A."/>
            <person name="Chaudhuri R.R."/>
            <person name="La Ragione R."/>
            <person name="Hildebrand F."/>
            <person name="Pallen M.J."/>
        </authorList>
    </citation>
    <scope>NUCLEOTIDE SEQUENCE</scope>
    <source>
        <strain evidence="18">CHK169-2315</strain>
    </source>
</reference>
<keyword evidence="8 16" id="KW-0328">Glycosyltransferase</keyword>
<evidence type="ECO:0000256" key="9">
    <source>
        <dbReference type="ARBA" id="ARBA00022679"/>
    </source>
</evidence>
<dbReference type="EMBL" id="DXHX01000161">
    <property type="protein sequence ID" value="HIV75631.1"/>
    <property type="molecule type" value="Genomic_DNA"/>
</dbReference>
<comment type="function">
    <text evidence="2">Purine salvage pathway enzyme that catalyzes the transfer of the ribosyl-5-phosphate group from 5-phospho-alpha-D-ribose 1-diphosphate (PRPP) to the N9 position of the 6-oxopurines hypoxanthine and guanine to form the corresponding ribonucleotides IMP (inosine 5'-monophosphate) and GMP (guanosine 5'-monophosphate), with the release of PPi.</text>
</comment>
<dbReference type="GO" id="GO:0000287">
    <property type="term" value="F:magnesium ion binding"/>
    <property type="evidence" value="ECO:0007669"/>
    <property type="project" value="TreeGrafter"/>
</dbReference>
<evidence type="ECO:0000256" key="7">
    <source>
        <dbReference type="ARBA" id="ARBA00022490"/>
    </source>
</evidence>
<protein>
    <recommendedName>
        <fullName evidence="16">Hypoxanthine phosphoribosyltransferase</fullName>
        <ecNumber evidence="16">2.4.2.8</ecNumber>
    </recommendedName>
</protein>
<dbReference type="GO" id="GO:0005829">
    <property type="term" value="C:cytosol"/>
    <property type="evidence" value="ECO:0007669"/>
    <property type="project" value="TreeGrafter"/>
</dbReference>
<proteinExistence type="inferred from homology"/>
<evidence type="ECO:0000259" key="17">
    <source>
        <dbReference type="Pfam" id="PF00156"/>
    </source>
</evidence>
<comment type="cofactor">
    <cofactor evidence="1 16">
        <name>Mg(2+)</name>
        <dbReference type="ChEBI" id="CHEBI:18420"/>
    </cofactor>
</comment>
<keyword evidence="13 16" id="KW-0460">Magnesium</keyword>
<evidence type="ECO:0000256" key="15">
    <source>
        <dbReference type="ARBA" id="ARBA00049402"/>
    </source>
</evidence>
<evidence type="ECO:0000256" key="12">
    <source>
        <dbReference type="ARBA" id="ARBA00022741"/>
    </source>
</evidence>
<evidence type="ECO:0000256" key="5">
    <source>
        <dbReference type="ARBA" id="ARBA00004676"/>
    </source>
</evidence>
<dbReference type="PANTHER" id="PTHR43340:SF1">
    <property type="entry name" value="HYPOXANTHINE PHOSPHORIBOSYLTRANSFERASE"/>
    <property type="match status" value="1"/>
</dbReference>
<dbReference type="EC" id="2.4.2.8" evidence="16"/>
<gene>
    <name evidence="18" type="primary">hpt</name>
    <name evidence="18" type="ORF">H9895_11205</name>
</gene>
<comment type="similarity">
    <text evidence="6 16">Belongs to the purine/pyrimidine phosphoribosyltransferase family.</text>
</comment>
<dbReference type="PANTHER" id="PTHR43340">
    <property type="entry name" value="HYPOXANTHINE-GUANINE PHOSPHORIBOSYLTRANSFERASE"/>
    <property type="match status" value="1"/>
</dbReference>
<reference evidence="18" key="2">
    <citation type="submission" date="2021-04" db="EMBL/GenBank/DDBJ databases">
        <authorList>
            <person name="Gilroy R."/>
        </authorList>
    </citation>
    <scope>NUCLEOTIDE SEQUENCE</scope>
    <source>
        <strain evidence="18">CHK169-2315</strain>
    </source>
</reference>
<dbReference type="GO" id="GO:0046100">
    <property type="term" value="P:hypoxanthine metabolic process"/>
    <property type="evidence" value="ECO:0007669"/>
    <property type="project" value="TreeGrafter"/>
</dbReference>
<evidence type="ECO:0000256" key="14">
    <source>
        <dbReference type="ARBA" id="ARBA00048811"/>
    </source>
</evidence>
<dbReference type="GO" id="GO:0006166">
    <property type="term" value="P:purine ribonucleoside salvage"/>
    <property type="evidence" value="ECO:0007669"/>
    <property type="project" value="UniProtKB-KW"/>
</dbReference>
<dbReference type="GO" id="GO:0000166">
    <property type="term" value="F:nucleotide binding"/>
    <property type="evidence" value="ECO:0007669"/>
    <property type="project" value="UniProtKB-KW"/>
</dbReference>
<dbReference type="SUPFAM" id="SSF53271">
    <property type="entry name" value="PRTase-like"/>
    <property type="match status" value="1"/>
</dbReference>
<comment type="subcellular location">
    <subcellularLocation>
        <location evidence="3 16">Cytoplasm</location>
    </subcellularLocation>
</comment>
<evidence type="ECO:0000256" key="6">
    <source>
        <dbReference type="ARBA" id="ARBA00008391"/>
    </source>
</evidence>
<evidence type="ECO:0000256" key="4">
    <source>
        <dbReference type="ARBA" id="ARBA00004669"/>
    </source>
</evidence>
<dbReference type="NCBIfam" id="TIGR01203">
    <property type="entry name" value="HGPRTase"/>
    <property type="match status" value="1"/>
</dbReference>